<dbReference type="HAMAP" id="MF_00167">
    <property type="entry name" value="CsrA"/>
    <property type="match status" value="1"/>
</dbReference>
<gene>
    <name evidence="4" type="primary">csrA</name>
    <name evidence="5" type="ORF">Mal52_10000</name>
</gene>
<dbReference type="OrthoDB" id="289081at2"/>
<dbReference type="SUPFAM" id="SSF117130">
    <property type="entry name" value="CsrA-like"/>
    <property type="match status" value="1"/>
</dbReference>
<dbReference type="Proteomes" id="UP000319383">
    <property type="component" value="Chromosome"/>
</dbReference>
<evidence type="ECO:0000256" key="1">
    <source>
        <dbReference type="ARBA" id="ARBA00022490"/>
    </source>
</evidence>
<keyword evidence="4" id="KW-1005">Bacterial flagellum biogenesis</keyword>
<keyword evidence="2 4" id="KW-0810">Translation regulation</keyword>
<dbReference type="GO" id="GO:0048027">
    <property type="term" value="F:mRNA 5'-UTR binding"/>
    <property type="evidence" value="ECO:0007669"/>
    <property type="project" value="UniProtKB-UniRule"/>
</dbReference>
<comment type="function">
    <text evidence="4">A translational regulator that binds mRNA to regulate translation initiation and/or mRNA stability. Usually binds in the 5'-UTR at or near the Shine-Dalgarno sequence preventing ribosome-binding, thus repressing translation. Its main target seems to be the major flagellin gene, while its function is anatagonized by FliW.</text>
</comment>
<name>A0A517ZJD5_9PLAN</name>
<dbReference type="AlphaFoldDB" id="A0A517ZJD5"/>
<dbReference type="InterPro" id="IPR036107">
    <property type="entry name" value="CsrA_sf"/>
</dbReference>
<accession>A0A517ZJD5</accession>
<dbReference type="RefSeq" id="WP_145374577.1">
    <property type="nucleotide sequence ID" value="NZ_CP036270.1"/>
</dbReference>
<proteinExistence type="inferred from homology"/>
<dbReference type="GO" id="GO:0005829">
    <property type="term" value="C:cytosol"/>
    <property type="evidence" value="ECO:0007669"/>
    <property type="project" value="TreeGrafter"/>
</dbReference>
<keyword evidence="3 4" id="KW-0694">RNA-binding</keyword>
<dbReference type="PANTHER" id="PTHR34984:SF1">
    <property type="entry name" value="CARBON STORAGE REGULATOR"/>
    <property type="match status" value="1"/>
</dbReference>
<dbReference type="PANTHER" id="PTHR34984">
    <property type="entry name" value="CARBON STORAGE REGULATOR"/>
    <property type="match status" value="1"/>
</dbReference>
<dbReference type="InterPro" id="IPR003751">
    <property type="entry name" value="CsrA"/>
</dbReference>
<dbReference type="Pfam" id="PF02599">
    <property type="entry name" value="CsrA"/>
    <property type="match status" value="1"/>
</dbReference>
<dbReference type="GO" id="GO:0006109">
    <property type="term" value="P:regulation of carbohydrate metabolic process"/>
    <property type="evidence" value="ECO:0007669"/>
    <property type="project" value="InterPro"/>
</dbReference>
<evidence type="ECO:0000313" key="5">
    <source>
        <dbReference type="EMBL" id="QDU42537.1"/>
    </source>
</evidence>
<comment type="subcellular location">
    <subcellularLocation>
        <location evidence="4">Cytoplasm</location>
    </subcellularLocation>
</comment>
<evidence type="ECO:0000256" key="4">
    <source>
        <dbReference type="HAMAP-Rule" id="MF_00167"/>
    </source>
</evidence>
<dbReference type="GO" id="GO:1902208">
    <property type="term" value="P:regulation of bacterial-type flagellum assembly"/>
    <property type="evidence" value="ECO:0007669"/>
    <property type="project" value="UniProtKB-UniRule"/>
</dbReference>
<keyword evidence="6" id="KW-1185">Reference proteome</keyword>
<evidence type="ECO:0000256" key="2">
    <source>
        <dbReference type="ARBA" id="ARBA00022845"/>
    </source>
</evidence>
<comment type="subunit">
    <text evidence="4">Homodimer; the beta-strands of each monomer intercalate to form a hydrophobic core, while the alpha-helices form wings that extend away from the core.</text>
</comment>
<keyword evidence="4" id="KW-0678">Repressor</keyword>
<evidence type="ECO:0000313" key="6">
    <source>
        <dbReference type="Proteomes" id="UP000319383"/>
    </source>
</evidence>
<dbReference type="Gene3D" id="2.60.40.4380">
    <property type="entry name" value="Translational regulator CsrA"/>
    <property type="match status" value="1"/>
</dbReference>
<dbReference type="GO" id="GO:0006402">
    <property type="term" value="P:mRNA catabolic process"/>
    <property type="evidence" value="ECO:0007669"/>
    <property type="project" value="InterPro"/>
</dbReference>
<dbReference type="KEGG" id="sdyn:Mal52_10000"/>
<protein>
    <recommendedName>
        <fullName evidence="4">Translational regulator CsrA</fullName>
    </recommendedName>
</protein>
<keyword evidence="1 4" id="KW-0963">Cytoplasm</keyword>
<comment type="similarity">
    <text evidence="4">Belongs to the CsrA/RsmA family.</text>
</comment>
<evidence type="ECO:0000256" key="3">
    <source>
        <dbReference type="ARBA" id="ARBA00022884"/>
    </source>
</evidence>
<organism evidence="5 6">
    <name type="scientific">Symmachiella dynata</name>
    <dbReference type="NCBI Taxonomy" id="2527995"/>
    <lineage>
        <taxon>Bacteria</taxon>
        <taxon>Pseudomonadati</taxon>
        <taxon>Planctomycetota</taxon>
        <taxon>Planctomycetia</taxon>
        <taxon>Planctomycetales</taxon>
        <taxon>Planctomycetaceae</taxon>
        <taxon>Symmachiella</taxon>
    </lineage>
</organism>
<dbReference type="GO" id="GO:0044781">
    <property type="term" value="P:bacterial-type flagellum organization"/>
    <property type="evidence" value="ECO:0007669"/>
    <property type="project" value="UniProtKB-KW"/>
</dbReference>
<dbReference type="EMBL" id="CP036276">
    <property type="protein sequence ID" value="QDU42537.1"/>
    <property type="molecule type" value="Genomic_DNA"/>
</dbReference>
<reference evidence="5 6" key="1">
    <citation type="submission" date="2019-02" db="EMBL/GenBank/DDBJ databases">
        <title>Deep-cultivation of Planctomycetes and their phenomic and genomic characterization uncovers novel biology.</title>
        <authorList>
            <person name="Wiegand S."/>
            <person name="Jogler M."/>
            <person name="Boedeker C."/>
            <person name="Pinto D."/>
            <person name="Vollmers J."/>
            <person name="Rivas-Marin E."/>
            <person name="Kohn T."/>
            <person name="Peeters S.H."/>
            <person name="Heuer A."/>
            <person name="Rast P."/>
            <person name="Oberbeckmann S."/>
            <person name="Bunk B."/>
            <person name="Jeske O."/>
            <person name="Meyerdierks A."/>
            <person name="Storesund J.E."/>
            <person name="Kallscheuer N."/>
            <person name="Luecker S."/>
            <person name="Lage O.M."/>
            <person name="Pohl T."/>
            <person name="Merkel B.J."/>
            <person name="Hornburger P."/>
            <person name="Mueller R.-W."/>
            <person name="Bruemmer F."/>
            <person name="Labrenz M."/>
            <person name="Spormann A.M."/>
            <person name="Op den Camp H."/>
            <person name="Overmann J."/>
            <person name="Amann R."/>
            <person name="Jetten M.S.M."/>
            <person name="Mascher T."/>
            <person name="Medema M.H."/>
            <person name="Devos D.P."/>
            <person name="Kaster A.-K."/>
            <person name="Ovreas L."/>
            <person name="Rohde M."/>
            <person name="Galperin M.Y."/>
            <person name="Jogler C."/>
        </authorList>
    </citation>
    <scope>NUCLEOTIDE SEQUENCE [LARGE SCALE GENOMIC DNA]</scope>
    <source>
        <strain evidence="5 6">Mal52</strain>
    </source>
</reference>
<dbReference type="GO" id="GO:0045947">
    <property type="term" value="P:negative regulation of translational initiation"/>
    <property type="evidence" value="ECO:0007669"/>
    <property type="project" value="UniProtKB-UniRule"/>
</dbReference>
<sequence>MLVLSRKTGERILLGDDVAITVIRVGPNAVRLGFDAPKHLNIVREELCVDIELPESLEAAPRTDGFAAAG</sequence>